<evidence type="ECO:0000313" key="4">
    <source>
        <dbReference type="Proteomes" id="UP000683360"/>
    </source>
</evidence>
<accession>A0A8S3PSV1</accession>
<dbReference type="Pfam" id="PF20700">
    <property type="entry name" value="Mutator"/>
    <property type="match status" value="2"/>
</dbReference>
<evidence type="ECO:0000259" key="2">
    <source>
        <dbReference type="Pfam" id="PF20700"/>
    </source>
</evidence>
<comment type="caution">
    <text evidence="3">The sequence shown here is derived from an EMBL/GenBank/DDBJ whole genome shotgun (WGS) entry which is preliminary data.</text>
</comment>
<dbReference type="InterPro" id="IPR049012">
    <property type="entry name" value="Mutator_transp_dom"/>
</dbReference>
<gene>
    <name evidence="3" type="ORF">MEDL_1419</name>
</gene>
<dbReference type="AlphaFoldDB" id="A0A8S3PSV1"/>
<name>A0A8S3PSV1_MYTED</name>
<evidence type="ECO:0000313" key="3">
    <source>
        <dbReference type="EMBL" id="CAG2185822.1"/>
    </source>
</evidence>
<reference evidence="3" key="1">
    <citation type="submission" date="2021-03" db="EMBL/GenBank/DDBJ databases">
        <authorList>
            <person name="Bekaert M."/>
        </authorList>
    </citation>
    <scope>NUCLEOTIDE SEQUENCE</scope>
</reference>
<feature type="compositionally biased region" description="Low complexity" evidence="1">
    <location>
        <begin position="456"/>
        <end position="469"/>
    </location>
</feature>
<keyword evidence="4" id="KW-1185">Reference proteome</keyword>
<feature type="domain" description="Mutator-like transposase" evidence="2">
    <location>
        <begin position="563"/>
        <end position="753"/>
    </location>
</feature>
<dbReference type="EMBL" id="CAJPWZ010000101">
    <property type="protein sequence ID" value="CAG2185822.1"/>
    <property type="molecule type" value="Genomic_DNA"/>
</dbReference>
<feature type="domain" description="Mutator-like transposase" evidence="2">
    <location>
        <begin position="236"/>
        <end position="430"/>
    </location>
</feature>
<evidence type="ECO:0000256" key="1">
    <source>
        <dbReference type="SAM" id="MobiDB-lite"/>
    </source>
</evidence>
<dbReference type="OrthoDB" id="6151284at2759"/>
<proteinExistence type="predicted"/>
<dbReference type="Proteomes" id="UP000683360">
    <property type="component" value="Unassembled WGS sequence"/>
</dbReference>
<feature type="region of interest" description="Disordered" evidence="1">
    <location>
        <begin position="451"/>
        <end position="470"/>
    </location>
</feature>
<protein>
    <recommendedName>
        <fullName evidence="2">Mutator-like transposase domain-containing protein</fullName>
    </recommendedName>
</protein>
<sequence>MVCIAHLAAYNTNFLPYGRHLELGTEDEQKLKIAIQKSLSFEILQKLSRLLNTNKSESLHHRVFTYAPKNTVWSRNFSALCHSAVHSASIGTGRSALLIAKQTGIKYTKFNTFFRNMETYFGKKDKDSGSISSDADSSSSSSNRIAYNNDSCASCHSSDLHLSYSADPHSSHSTDIHSSHSISISRPDRSIYDEALNTEAKWAGCKPNEVLILPTKLRPKKQLNQPNNSVYDENENIIVNVNKISKAIVEFTPHFLSSTRCKSPDPSVQVVERNGICVSITVSCKNCSFRSVTIEMFQTIENTNTPGPNPGVLNEALAIPVIKTKCGASDIVFFLSCLNIQPPSLTLIQRKVSKICDKMLSLNEKSMVENQLFVKNVNNMLGHDQFIDVETDTSYNNRPQAGGEAGTQSFTPLVELNTTKKLTIALDVKINYVERENVATQMKIETYFGKKDKDSGSISSDADSSSSSSNRIAYNNDSCASCHSSDLHLSYSADPHSSHSTDIHSSHSISISRPDRSIYDEALNTEAKWAGCKPNEVLILPTKLRPKKQLNQPNNSVYDENENIIVNVNKISKAIVEFTPHFLSSTRCKSPDPSVQVVERNGICVSITVSCKNCSFRSVTIEMFQTIENTNTPGPNPGVLNEALAIPVIKTKCGASDIVFFLSCLNIQPPSLTLIQRKVSKICDKMLSLNEKSMVENQLFVKNVNNMLGHDQFIDVETDTSYNNRPQAGGEAGTQSFTPLVELNTTKKLTIALDLPFQNGRHVVTIPEWSTRSYHSRMASSVTIPEWSIMVNVVLPFQNGRCSVTIPEWSIVLPFQNGRCSVTIPEWPSSVTILEWSTMVDVVLPFQNGRCSVTIPEWLISVTILEWSTRGYHSRMANVVLPFQNGQCSYHSRMVDVVLPFQNGQCSVTIPEWLIMVNVVLPFQNGRLRSYHSRMANVVLPFQNGQCSVTILEWSTRSYHSRMVNVVLPFQNGQCSVTIPEWSM</sequence>
<organism evidence="3 4">
    <name type="scientific">Mytilus edulis</name>
    <name type="common">Blue mussel</name>
    <dbReference type="NCBI Taxonomy" id="6550"/>
    <lineage>
        <taxon>Eukaryota</taxon>
        <taxon>Metazoa</taxon>
        <taxon>Spiralia</taxon>
        <taxon>Lophotrochozoa</taxon>
        <taxon>Mollusca</taxon>
        <taxon>Bivalvia</taxon>
        <taxon>Autobranchia</taxon>
        <taxon>Pteriomorphia</taxon>
        <taxon>Mytilida</taxon>
        <taxon>Mytiloidea</taxon>
        <taxon>Mytilidae</taxon>
        <taxon>Mytilinae</taxon>
        <taxon>Mytilus</taxon>
    </lineage>
</organism>